<dbReference type="Proteomes" id="UP001271007">
    <property type="component" value="Unassembled WGS sequence"/>
</dbReference>
<accession>A0AAJ0D7T2</accession>
<evidence type="ECO:0000313" key="2">
    <source>
        <dbReference type="Proteomes" id="UP001271007"/>
    </source>
</evidence>
<sequence length="384" mass="43481">MYGWPLLVHYCDACHYNTPVEYSTNVWSQNHTCNHCGISAPGADLAGSSPTQMNQGQHDELAQLFSQQMQVSQQQQVVQQQQQLPHVEQHAFVQQQNVPHVAEPAPRLLEKQTSADSKPVHFVSAHYYPGAALLRPDTTSEPSRSPPPPYNDDLMLDAMADVLRQNSIDPTALLPNQVHLFQNADYEQRLRLLELWRIAPPSYPLQEHLSTGKWAMTSVEREEALAKARFEGQQQQQQAQEQLRMNGRLPPQEEHMLDTYIPEPISPIREPGEMAWPPAARMRVANIAAAHSRSQSRTDMAEPYIVSGYQGMNSPQAVDPVYAAAAGLWSAPSYAHAVEQQTNVMEDQYGMYEQIRNHADWERRNELVAREKMGTVQQDCEMEL</sequence>
<name>A0AAJ0D7T2_9PEZI</name>
<proteinExistence type="predicted"/>
<organism evidence="1 2">
    <name type="scientific">Extremus antarcticus</name>
    <dbReference type="NCBI Taxonomy" id="702011"/>
    <lineage>
        <taxon>Eukaryota</taxon>
        <taxon>Fungi</taxon>
        <taxon>Dikarya</taxon>
        <taxon>Ascomycota</taxon>
        <taxon>Pezizomycotina</taxon>
        <taxon>Dothideomycetes</taxon>
        <taxon>Dothideomycetidae</taxon>
        <taxon>Mycosphaerellales</taxon>
        <taxon>Extremaceae</taxon>
        <taxon>Extremus</taxon>
    </lineage>
</organism>
<protein>
    <submittedName>
        <fullName evidence="1">Uncharacterized protein</fullName>
    </submittedName>
</protein>
<reference evidence="1" key="1">
    <citation type="submission" date="2023-04" db="EMBL/GenBank/DDBJ databases">
        <title>Black Yeasts Isolated from many extreme environments.</title>
        <authorList>
            <person name="Coleine C."/>
            <person name="Stajich J.E."/>
            <person name="Selbmann L."/>
        </authorList>
    </citation>
    <scope>NUCLEOTIDE SEQUENCE</scope>
    <source>
        <strain evidence="1">CCFEE 5312</strain>
    </source>
</reference>
<evidence type="ECO:0000313" key="1">
    <source>
        <dbReference type="EMBL" id="KAK3048475.1"/>
    </source>
</evidence>
<dbReference type="AlphaFoldDB" id="A0AAJ0D7T2"/>
<keyword evidence="2" id="KW-1185">Reference proteome</keyword>
<gene>
    <name evidence="1" type="ORF">LTR09_010139</name>
</gene>
<comment type="caution">
    <text evidence="1">The sequence shown here is derived from an EMBL/GenBank/DDBJ whole genome shotgun (WGS) entry which is preliminary data.</text>
</comment>
<dbReference type="EMBL" id="JAWDJX010000048">
    <property type="protein sequence ID" value="KAK3048475.1"/>
    <property type="molecule type" value="Genomic_DNA"/>
</dbReference>